<evidence type="ECO:0000256" key="7">
    <source>
        <dbReference type="ARBA" id="ARBA00022989"/>
    </source>
</evidence>
<feature type="domain" description="AprE-like beta-barrel" evidence="12">
    <location>
        <begin position="329"/>
        <end position="421"/>
    </location>
</feature>
<keyword evidence="10" id="KW-0175">Coiled coil</keyword>
<keyword evidence="7 9" id="KW-1133">Transmembrane helix</keyword>
<evidence type="ECO:0000256" key="6">
    <source>
        <dbReference type="ARBA" id="ARBA00022692"/>
    </source>
</evidence>
<dbReference type="InterPro" id="IPR010129">
    <property type="entry name" value="T1SS_HlyD"/>
</dbReference>
<keyword evidence="14" id="KW-1185">Reference proteome</keyword>
<dbReference type="PANTHER" id="PTHR30386">
    <property type="entry name" value="MEMBRANE FUSION SUBUNIT OF EMRAB-TOLC MULTIDRUG EFFLUX PUMP"/>
    <property type="match status" value="1"/>
</dbReference>
<evidence type="ECO:0000313" key="14">
    <source>
        <dbReference type="Proteomes" id="UP000240243"/>
    </source>
</evidence>
<gene>
    <name evidence="13" type="ORF">C7H85_04435</name>
</gene>
<evidence type="ECO:0000256" key="10">
    <source>
        <dbReference type="SAM" id="Coils"/>
    </source>
</evidence>
<evidence type="ECO:0000256" key="3">
    <source>
        <dbReference type="ARBA" id="ARBA00022448"/>
    </source>
</evidence>
<evidence type="ECO:0000259" key="11">
    <source>
        <dbReference type="Pfam" id="PF25994"/>
    </source>
</evidence>
<dbReference type="GO" id="GO:0015031">
    <property type="term" value="P:protein transport"/>
    <property type="evidence" value="ECO:0007669"/>
    <property type="project" value="InterPro"/>
</dbReference>
<keyword evidence="8 9" id="KW-0472">Membrane</keyword>
<comment type="similarity">
    <text evidence="2 9">Belongs to the membrane fusion protein (MFP) (TC 8.A.1) family.</text>
</comment>
<dbReference type="NCBIfam" id="TIGR01843">
    <property type="entry name" value="type_I_hlyD"/>
    <property type="match status" value="1"/>
</dbReference>
<keyword evidence="4 9" id="KW-1003">Cell membrane</keyword>
<dbReference type="InterPro" id="IPR058982">
    <property type="entry name" value="Beta-barrel_AprE"/>
</dbReference>
<dbReference type="PANTHER" id="PTHR30386:SF26">
    <property type="entry name" value="TRANSPORT PROTEIN COMB"/>
    <property type="match status" value="1"/>
</dbReference>
<dbReference type="PRINTS" id="PR01490">
    <property type="entry name" value="RTXTOXIND"/>
</dbReference>
<dbReference type="AlphaFoldDB" id="A0A2P7RD07"/>
<dbReference type="Gene3D" id="2.40.50.100">
    <property type="match status" value="1"/>
</dbReference>
<keyword evidence="6 9" id="KW-0812">Transmembrane</keyword>
<dbReference type="Proteomes" id="UP000240243">
    <property type="component" value="Unassembled WGS sequence"/>
</dbReference>
<protein>
    <recommendedName>
        <fullName evidence="9">Membrane fusion protein (MFP) family protein</fullName>
    </recommendedName>
</protein>
<proteinExistence type="inferred from homology"/>
<comment type="caution">
    <text evidence="13">The sequence shown here is derived from an EMBL/GenBank/DDBJ whole genome shotgun (WGS) entry which is preliminary data.</text>
</comment>
<keyword evidence="5 9" id="KW-0997">Cell inner membrane</keyword>
<dbReference type="RefSeq" id="WP_106728454.1">
    <property type="nucleotide sequence ID" value="NZ_PXYG01000001.1"/>
</dbReference>
<feature type="coiled-coil region" evidence="10">
    <location>
        <begin position="150"/>
        <end position="184"/>
    </location>
</feature>
<evidence type="ECO:0000313" key="13">
    <source>
        <dbReference type="EMBL" id="PSJ48042.1"/>
    </source>
</evidence>
<dbReference type="Pfam" id="PF26002">
    <property type="entry name" value="Beta-barrel_AprE"/>
    <property type="match status" value="1"/>
</dbReference>
<comment type="subcellular location">
    <subcellularLocation>
        <location evidence="1 9">Cell inner membrane</location>
        <topology evidence="1 9">Single-pass membrane protein</topology>
    </subcellularLocation>
</comment>
<feature type="transmembrane region" description="Helical" evidence="9">
    <location>
        <begin position="33"/>
        <end position="54"/>
    </location>
</feature>
<feature type="domain" description="AprE-like long alpha-helical hairpin" evidence="11">
    <location>
        <begin position="108"/>
        <end position="284"/>
    </location>
</feature>
<dbReference type="GO" id="GO:0005886">
    <property type="term" value="C:plasma membrane"/>
    <property type="evidence" value="ECO:0007669"/>
    <property type="project" value="UniProtKB-SubCell"/>
</dbReference>
<dbReference type="Gene3D" id="2.40.30.170">
    <property type="match status" value="1"/>
</dbReference>
<evidence type="ECO:0000256" key="9">
    <source>
        <dbReference type="RuleBase" id="RU365093"/>
    </source>
</evidence>
<evidence type="ECO:0000256" key="5">
    <source>
        <dbReference type="ARBA" id="ARBA00022519"/>
    </source>
</evidence>
<evidence type="ECO:0000256" key="8">
    <source>
        <dbReference type="ARBA" id="ARBA00023136"/>
    </source>
</evidence>
<dbReference type="InterPro" id="IPR058781">
    <property type="entry name" value="HH_AprE-like"/>
</dbReference>
<keyword evidence="3 9" id="KW-0813">Transport</keyword>
<evidence type="ECO:0000256" key="2">
    <source>
        <dbReference type="ARBA" id="ARBA00009477"/>
    </source>
</evidence>
<dbReference type="InterPro" id="IPR050739">
    <property type="entry name" value="MFP"/>
</dbReference>
<dbReference type="EMBL" id="PXYG01000001">
    <property type="protein sequence ID" value="PSJ48042.1"/>
    <property type="molecule type" value="Genomic_DNA"/>
</dbReference>
<reference evidence="13 14" key="1">
    <citation type="submission" date="2018-03" db="EMBL/GenBank/DDBJ databases">
        <title>The draft genome of Zobellella sp. 59N8.</title>
        <authorList>
            <person name="Liu L."/>
            <person name="Li L."/>
            <person name="Zhang X."/>
            <person name="Liang L."/>
            <person name="Wang T."/>
        </authorList>
    </citation>
    <scope>NUCLEOTIDE SEQUENCE [LARGE SCALE GENOMIC DNA]</scope>
    <source>
        <strain evidence="13 14">59N8</strain>
    </source>
</reference>
<dbReference type="OrthoDB" id="9775513at2"/>
<name>A0A2P7RD07_9GAMM</name>
<organism evidence="13 14">
    <name type="scientific">Zobellella endophytica</name>
    <dbReference type="NCBI Taxonomy" id="2116700"/>
    <lineage>
        <taxon>Bacteria</taxon>
        <taxon>Pseudomonadati</taxon>
        <taxon>Pseudomonadota</taxon>
        <taxon>Gammaproteobacteria</taxon>
        <taxon>Aeromonadales</taxon>
        <taxon>Aeromonadaceae</taxon>
        <taxon>Zobellella</taxon>
    </lineage>
</organism>
<evidence type="ECO:0000259" key="12">
    <source>
        <dbReference type="Pfam" id="PF26002"/>
    </source>
</evidence>
<accession>A0A2P7RD07</accession>
<evidence type="ECO:0000256" key="4">
    <source>
        <dbReference type="ARBA" id="ARBA00022475"/>
    </source>
</evidence>
<sequence length="444" mass="49431">MKQETDETKALLREFLPRAQAMDLFDPPKGSKVTLYVLLAMLVTAVLWATFANIDKLVTARGRLITPQSNMVVQPMEPGILKSIEVRVGQVVKAGTVLATLDPTFAVADAAQLGLREQGLLFQLERLDAELAGREPELSMEDGIMAGVQAALYEERKAAFAARLNQLEQTIVQLTASLTTNEQDQQVLSSRMESLRQLETMHSDLATRQFGSRALILETRERRLEVERDYLLAKNQRAEIESQIAAAGAEREAFIKSWRQDTMQMMSDALQQRSEISEQISKAKRRTDLVTLTTQQDAIVLDIGDISPGSVVREAEPLFVLVPLDAELEAEVEVATSDIGDILVGDKVRLKIDAYPFQKHGTLNGEVTHVSADTFTRESGMGPSYHYLTRIRLTDIRLSGADARDAHLLPGMTLSGEIITGKRSVLSYFTYPFIRVLDESLRER</sequence>
<evidence type="ECO:0000256" key="1">
    <source>
        <dbReference type="ARBA" id="ARBA00004377"/>
    </source>
</evidence>
<dbReference type="Pfam" id="PF25994">
    <property type="entry name" value="HH_AprE"/>
    <property type="match status" value="1"/>
</dbReference>